<evidence type="ECO:0000259" key="9">
    <source>
        <dbReference type="PROSITE" id="PS50110"/>
    </source>
</evidence>
<evidence type="ECO:0000256" key="3">
    <source>
        <dbReference type="ARBA" id="ARBA00023012"/>
    </source>
</evidence>
<evidence type="ECO:0000256" key="4">
    <source>
        <dbReference type="ARBA" id="ARBA00023015"/>
    </source>
</evidence>
<evidence type="ECO:0000256" key="6">
    <source>
        <dbReference type="ARBA" id="ARBA00023163"/>
    </source>
</evidence>
<dbReference type="Gene3D" id="1.10.10.10">
    <property type="entry name" value="Winged helix-like DNA-binding domain superfamily/Winged helix DNA-binding domain"/>
    <property type="match status" value="1"/>
</dbReference>
<dbReference type="PANTHER" id="PTHR48111">
    <property type="entry name" value="REGULATOR OF RPOS"/>
    <property type="match status" value="1"/>
</dbReference>
<dbReference type="GO" id="GO:0000976">
    <property type="term" value="F:transcription cis-regulatory region binding"/>
    <property type="evidence" value="ECO:0007669"/>
    <property type="project" value="TreeGrafter"/>
</dbReference>
<name>A0A1B2E171_9BACL</name>
<comment type="subcellular location">
    <subcellularLocation>
        <location evidence="1">Cytoplasm</location>
    </subcellularLocation>
</comment>
<dbReference type="Gene3D" id="3.40.50.2300">
    <property type="match status" value="1"/>
</dbReference>
<dbReference type="PROSITE" id="PS50110">
    <property type="entry name" value="RESPONSE_REGULATORY"/>
    <property type="match status" value="1"/>
</dbReference>
<keyword evidence="3" id="KW-0902">Two-component regulatory system</keyword>
<keyword evidence="6" id="KW-0804">Transcription</keyword>
<evidence type="ECO:0000256" key="2">
    <source>
        <dbReference type="ARBA" id="ARBA00022553"/>
    </source>
</evidence>
<dbReference type="InterPro" id="IPR036388">
    <property type="entry name" value="WH-like_DNA-bd_sf"/>
</dbReference>
<evidence type="ECO:0000313" key="11">
    <source>
        <dbReference type="EMBL" id="ANY73746.1"/>
    </source>
</evidence>
<feature type="DNA-binding region" description="OmpR/PhoB-type" evidence="8">
    <location>
        <begin position="129"/>
        <end position="228"/>
    </location>
</feature>
<dbReference type="AlphaFoldDB" id="A0A1B2E171"/>
<dbReference type="GO" id="GO:0000156">
    <property type="term" value="F:phosphorelay response regulator activity"/>
    <property type="evidence" value="ECO:0007669"/>
    <property type="project" value="TreeGrafter"/>
</dbReference>
<keyword evidence="5 8" id="KW-0238">DNA-binding</keyword>
<proteinExistence type="predicted"/>
<dbReference type="CDD" id="cd17574">
    <property type="entry name" value="REC_OmpR"/>
    <property type="match status" value="1"/>
</dbReference>
<protein>
    <submittedName>
        <fullName evidence="11">DNA-binding response regulator</fullName>
    </submittedName>
</protein>
<dbReference type="GO" id="GO:0005829">
    <property type="term" value="C:cytosol"/>
    <property type="evidence" value="ECO:0007669"/>
    <property type="project" value="TreeGrafter"/>
</dbReference>
<evidence type="ECO:0000256" key="7">
    <source>
        <dbReference type="PROSITE-ProRule" id="PRU00169"/>
    </source>
</evidence>
<dbReference type="InterPro" id="IPR001867">
    <property type="entry name" value="OmpR/PhoB-type_DNA-bd"/>
</dbReference>
<dbReference type="FunFam" id="1.10.10.10:FF:000018">
    <property type="entry name" value="DNA-binding response regulator ResD"/>
    <property type="match status" value="1"/>
</dbReference>
<feature type="domain" description="Response regulatory" evidence="9">
    <location>
        <begin position="4"/>
        <end position="117"/>
    </location>
</feature>
<evidence type="ECO:0000259" key="10">
    <source>
        <dbReference type="PROSITE" id="PS51755"/>
    </source>
</evidence>
<keyword evidence="4" id="KW-0805">Transcription regulation</keyword>
<dbReference type="CDD" id="cd00383">
    <property type="entry name" value="trans_reg_C"/>
    <property type="match status" value="1"/>
</dbReference>
<dbReference type="RefSeq" id="WP_099478027.1">
    <property type="nucleotide sequence ID" value="NZ_CP016809.1"/>
</dbReference>
<dbReference type="GO" id="GO:0032993">
    <property type="term" value="C:protein-DNA complex"/>
    <property type="evidence" value="ECO:0007669"/>
    <property type="project" value="TreeGrafter"/>
</dbReference>
<dbReference type="PROSITE" id="PS51755">
    <property type="entry name" value="OMPR_PHOB"/>
    <property type="match status" value="1"/>
</dbReference>
<dbReference type="InterPro" id="IPR011006">
    <property type="entry name" value="CheY-like_superfamily"/>
</dbReference>
<dbReference type="FunFam" id="3.40.50.2300:FF:000001">
    <property type="entry name" value="DNA-binding response regulator PhoB"/>
    <property type="match status" value="1"/>
</dbReference>
<dbReference type="Gene3D" id="6.10.250.690">
    <property type="match status" value="1"/>
</dbReference>
<feature type="modified residue" description="4-aspartylphosphate" evidence="7">
    <location>
        <position position="53"/>
    </location>
</feature>
<sequence length="232" mass="26246">MGIKVLIVEDEAKIASLMESYLQAEGYDCLTAMDGKTALQLYAQHKPEIVILDWMLPQLNGLDTCRQLRQTGSPGIIMVTAKSEEADKIVGLEMGADDYLTKPFSLRELSARIRSLLRRMNHTGNDGAGAVLRRGDLTIDESSLQVFIGDQELHLTPTEFRLLHLLASKPGRVYSRMQLLRHAFEEEFIVDERTVDSHISKLRKKMEKVGRTADYIQTVYGFGYRFGAEHEN</sequence>
<dbReference type="Pfam" id="PF00486">
    <property type="entry name" value="Trans_reg_C"/>
    <property type="match status" value="1"/>
</dbReference>
<dbReference type="SUPFAM" id="SSF52172">
    <property type="entry name" value="CheY-like"/>
    <property type="match status" value="1"/>
</dbReference>
<accession>A0A1B2E171</accession>
<evidence type="ECO:0000256" key="8">
    <source>
        <dbReference type="PROSITE-ProRule" id="PRU01091"/>
    </source>
</evidence>
<dbReference type="InterPro" id="IPR001789">
    <property type="entry name" value="Sig_transdc_resp-reg_receiver"/>
</dbReference>
<organism evidence="11">
    <name type="scientific">Paenibacillus ihbetae</name>
    <dbReference type="NCBI Taxonomy" id="1870820"/>
    <lineage>
        <taxon>Bacteria</taxon>
        <taxon>Bacillati</taxon>
        <taxon>Bacillota</taxon>
        <taxon>Bacilli</taxon>
        <taxon>Bacillales</taxon>
        <taxon>Paenibacillaceae</taxon>
        <taxon>Paenibacillus</taxon>
    </lineage>
</organism>
<evidence type="ECO:0000256" key="1">
    <source>
        <dbReference type="ARBA" id="ARBA00004496"/>
    </source>
</evidence>
<reference evidence="11" key="1">
    <citation type="submission" date="2016-08" db="EMBL/GenBank/DDBJ databases">
        <title>Complete Genome Seqeunce of Paenibacillus sp. nov. IHBB 9852 from high altitute lake of Indian trans-Himalayas.</title>
        <authorList>
            <person name="Kiran S."/>
            <person name="Swarnkar M.K."/>
            <person name="Rana A."/>
            <person name="Tewari R."/>
            <person name="Gulati A."/>
        </authorList>
    </citation>
    <scope>NUCLEOTIDE SEQUENCE [LARGE SCALE GENOMIC DNA]</scope>
    <source>
        <strain evidence="11">IHBB 9852</strain>
    </source>
</reference>
<dbReference type="InterPro" id="IPR039420">
    <property type="entry name" value="WalR-like"/>
</dbReference>
<keyword evidence="2 7" id="KW-0597">Phosphoprotein</keyword>
<evidence type="ECO:0000256" key="5">
    <source>
        <dbReference type="ARBA" id="ARBA00023125"/>
    </source>
</evidence>
<dbReference type="SMART" id="SM00448">
    <property type="entry name" value="REC"/>
    <property type="match status" value="1"/>
</dbReference>
<dbReference type="PANTHER" id="PTHR48111:SF4">
    <property type="entry name" value="DNA-BINDING DUAL TRANSCRIPTIONAL REGULATOR OMPR"/>
    <property type="match status" value="1"/>
</dbReference>
<dbReference type="EMBL" id="CP016809">
    <property type="protein sequence ID" value="ANY73746.1"/>
    <property type="molecule type" value="Genomic_DNA"/>
</dbReference>
<dbReference type="GO" id="GO:0006355">
    <property type="term" value="P:regulation of DNA-templated transcription"/>
    <property type="evidence" value="ECO:0007669"/>
    <property type="project" value="InterPro"/>
</dbReference>
<gene>
    <name evidence="11" type="ORF">BBD41_14830</name>
</gene>
<dbReference type="Pfam" id="PF00072">
    <property type="entry name" value="Response_reg"/>
    <property type="match status" value="1"/>
</dbReference>
<dbReference type="KEGG" id="pib:BBD41_14830"/>
<feature type="domain" description="OmpR/PhoB-type" evidence="10">
    <location>
        <begin position="129"/>
        <end position="228"/>
    </location>
</feature>
<dbReference type="SMART" id="SM00862">
    <property type="entry name" value="Trans_reg_C"/>
    <property type="match status" value="1"/>
</dbReference>